<dbReference type="InterPro" id="IPR047263">
    <property type="entry name" value="HNL-like_cupin"/>
</dbReference>
<dbReference type="CDD" id="cd02233">
    <property type="entry name" value="cupin_HNL-like"/>
    <property type="match status" value="1"/>
</dbReference>
<accession>A0A1G4YCB2</accession>
<evidence type="ECO:0000259" key="1">
    <source>
        <dbReference type="Pfam" id="PF07883"/>
    </source>
</evidence>
<comment type="caution">
    <text evidence="2">The sequence shown here is derived from an EMBL/GenBank/DDBJ whole genome shotgun (WGS) entry which is preliminary data.</text>
</comment>
<dbReference type="InterPro" id="IPR011051">
    <property type="entry name" value="RmlC_Cupin_sf"/>
</dbReference>
<name>A0A1G4YCB2_9ENTR</name>
<organism evidence="2 3">
    <name type="scientific">Kosakonia sacchari</name>
    <dbReference type="NCBI Taxonomy" id="1158459"/>
    <lineage>
        <taxon>Bacteria</taxon>
        <taxon>Pseudomonadati</taxon>
        <taxon>Pseudomonadota</taxon>
        <taxon>Gammaproteobacteria</taxon>
        <taxon>Enterobacterales</taxon>
        <taxon>Enterobacteriaceae</taxon>
        <taxon>Kosakonia</taxon>
    </lineage>
</organism>
<feature type="domain" description="Cupin type-2" evidence="1">
    <location>
        <begin position="84"/>
        <end position="148"/>
    </location>
</feature>
<evidence type="ECO:0000313" key="2">
    <source>
        <dbReference type="EMBL" id="SCX51141.1"/>
    </source>
</evidence>
<dbReference type="PANTHER" id="PTHR43698">
    <property type="entry name" value="RIBD C-TERMINAL DOMAIN CONTAINING PROTEIN"/>
    <property type="match status" value="1"/>
</dbReference>
<sequence>MAQKTLLITGVSRGFGREPLLSACNGFSPASYALKRIQTRENNMKIIRSASVPSAQGPQDYFTGRVRIDAPFKADGPARVGGATVTFEPGARTAWHTHPLGQTLIITHGKGWIQCEGEAVQEMNQGDIVWIPEDVKHWHGATAENAMTHIAIAESLNGSPVTWLEHVTDEQYHG</sequence>
<protein>
    <submittedName>
        <fullName evidence="2">Cupin domain protein</fullName>
    </submittedName>
</protein>
<dbReference type="SUPFAM" id="SSF51182">
    <property type="entry name" value="RmlC-like cupins"/>
    <property type="match status" value="1"/>
</dbReference>
<reference evidence="2 3" key="1">
    <citation type="submission" date="2016-10" db="EMBL/GenBank/DDBJ databases">
        <authorList>
            <person name="Varghese N."/>
            <person name="Submissions S."/>
        </authorList>
    </citation>
    <scope>NUCLEOTIDE SEQUENCE [LARGE SCALE GENOMIC DNA]</scope>
    <source>
        <strain evidence="2 3">CGMCC 1.12102</strain>
    </source>
</reference>
<dbReference type="InterPro" id="IPR014710">
    <property type="entry name" value="RmlC-like_jellyroll"/>
</dbReference>
<gene>
    <name evidence="2" type="ORF">SAMN02927897_02394</name>
</gene>
<proteinExistence type="predicted"/>
<evidence type="ECO:0000313" key="3">
    <source>
        <dbReference type="Proteomes" id="UP000183569"/>
    </source>
</evidence>
<dbReference type="Proteomes" id="UP000183569">
    <property type="component" value="Unassembled WGS sequence"/>
</dbReference>
<dbReference type="InterPro" id="IPR013096">
    <property type="entry name" value="Cupin_2"/>
</dbReference>
<dbReference type="PANTHER" id="PTHR43698:SF1">
    <property type="entry name" value="BLL4564 PROTEIN"/>
    <property type="match status" value="1"/>
</dbReference>
<dbReference type="Pfam" id="PF07883">
    <property type="entry name" value="Cupin_2"/>
    <property type="match status" value="1"/>
</dbReference>
<dbReference type="AlphaFoldDB" id="A0A1G4YCB2"/>
<dbReference type="EMBL" id="FMUI01000006">
    <property type="protein sequence ID" value="SCX51141.1"/>
    <property type="molecule type" value="Genomic_DNA"/>
</dbReference>
<dbReference type="Gene3D" id="2.60.120.10">
    <property type="entry name" value="Jelly Rolls"/>
    <property type="match status" value="1"/>
</dbReference>